<dbReference type="EMBL" id="LNJC01000009">
    <property type="protein sequence ID" value="KYC50698.1"/>
    <property type="molecule type" value="Genomic_DNA"/>
</dbReference>
<gene>
    <name evidence="2" type="ORF">APG10_00559</name>
    <name evidence="3" type="ORF">APG11_00678</name>
    <name evidence="4" type="ORF">APG12_00610</name>
</gene>
<dbReference type="Proteomes" id="UP000092401">
    <property type="component" value="Unassembled WGS sequence"/>
</dbReference>
<dbReference type="EMBL" id="LNGF01000012">
    <property type="protein sequence ID" value="KYC48008.1"/>
    <property type="molecule type" value="Genomic_DNA"/>
</dbReference>
<name>A0A150ILU9_9EURY</name>
<dbReference type="Proteomes" id="UP000092403">
    <property type="component" value="Unassembled WGS sequence"/>
</dbReference>
<evidence type="ECO:0000313" key="6">
    <source>
        <dbReference type="Proteomes" id="UP000092401"/>
    </source>
</evidence>
<evidence type="ECO:0000313" key="3">
    <source>
        <dbReference type="EMBL" id="KYC48008.1"/>
    </source>
</evidence>
<dbReference type="Proteomes" id="UP000091929">
    <property type="component" value="Unassembled WGS sequence"/>
</dbReference>
<reference evidence="5 6" key="1">
    <citation type="journal article" date="2016" name="ISME J.">
        <title>Chasing the elusive Euryarchaeota class WSA2: genomes reveal a uniquely fastidious methyl-reducing methanogen.</title>
        <authorList>
            <person name="Nobu M.K."/>
            <person name="Narihiro T."/>
            <person name="Kuroda K."/>
            <person name="Mei R."/>
            <person name="Liu W.T."/>
        </authorList>
    </citation>
    <scope>NUCLEOTIDE SEQUENCE [LARGE SCALE GENOMIC DNA]</scope>
    <source>
        <strain evidence="2">B03fssc0709_Meth_Bin005</strain>
        <strain evidence="3">B15fssc0709_Meth_Bin003</strain>
        <strain evidence="4">BMIXfssc0709_Meth_Bin006</strain>
    </source>
</reference>
<dbReference type="PROSITE" id="PS51257">
    <property type="entry name" value="PROKAR_LIPOPROTEIN"/>
    <property type="match status" value="1"/>
</dbReference>
<dbReference type="InterPro" id="IPR025748">
    <property type="entry name" value="PrcB_C_dom"/>
</dbReference>
<comment type="caution">
    <text evidence="2">The sequence shown here is derived from an EMBL/GenBank/DDBJ whole genome shotgun (WGS) entry which is preliminary data.</text>
</comment>
<accession>A0A150ILU9</accession>
<evidence type="ECO:0000259" key="1">
    <source>
        <dbReference type="Pfam" id="PF14343"/>
    </source>
</evidence>
<accession>A0A150J0U0</accession>
<feature type="domain" description="PrcB C-terminal" evidence="1">
    <location>
        <begin position="84"/>
        <end position="140"/>
    </location>
</feature>
<organism evidence="2 6">
    <name type="scientific">Candidatus Methanofastidiosum methylothiophilum</name>
    <dbReference type="NCBI Taxonomy" id="1705564"/>
    <lineage>
        <taxon>Archaea</taxon>
        <taxon>Methanobacteriati</taxon>
        <taxon>Methanobacteriota</taxon>
        <taxon>Stenosarchaea group</taxon>
        <taxon>Candidatus Methanofastidiosia</taxon>
        <taxon>Candidatus Methanofastidiosales</taxon>
        <taxon>Candidatus Methanofastidiosaceae</taxon>
        <taxon>Candidatus Methanofastidiosum</taxon>
    </lineage>
</organism>
<sequence length="151" mass="17322">MKRDIKIFGSYLICLLAISILAGCVNQAPKEIVFQEIENGYYSGLIEKNNYIINNESEWQSFWNKFNKNNLETQAISIDFTKYTVIAVAMGEKNTGGYSIKIKKVLEYSDKVEVIIEEKPPSKEDMVTMALTQPYDIVYIPKTSKSILFRN</sequence>
<accession>A0A150IT14</accession>
<dbReference type="EMBL" id="LNGE01000011">
    <property type="protein sequence ID" value="KYC45755.1"/>
    <property type="molecule type" value="Genomic_DNA"/>
</dbReference>
<proteinExistence type="predicted"/>
<dbReference type="AlphaFoldDB" id="A0A150ILU9"/>
<evidence type="ECO:0000313" key="2">
    <source>
        <dbReference type="EMBL" id="KYC45755.1"/>
    </source>
</evidence>
<evidence type="ECO:0000313" key="5">
    <source>
        <dbReference type="Proteomes" id="UP000091929"/>
    </source>
</evidence>
<dbReference type="Pfam" id="PF14343">
    <property type="entry name" value="PrcB_C"/>
    <property type="match status" value="1"/>
</dbReference>
<protein>
    <recommendedName>
        <fullName evidence="1">PrcB C-terminal domain-containing protein</fullName>
    </recommendedName>
</protein>
<evidence type="ECO:0000313" key="4">
    <source>
        <dbReference type="EMBL" id="KYC50698.1"/>
    </source>
</evidence>